<dbReference type="Gene3D" id="2.70.170.10">
    <property type="entry name" value="Neurotransmitter-gated ion-channel ligand-binding domain"/>
    <property type="match status" value="1"/>
</dbReference>
<dbReference type="Proteomes" id="UP000507470">
    <property type="component" value="Unassembled WGS sequence"/>
</dbReference>
<accession>A0A6J8E2D1</accession>
<dbReference type="InterPro" id="IPR006202">
    <property type="entry name" value="Neur_chan_lig-bd"/>
</dbReference>
<name>A0A6J8E2D1_MYTCO</name>
<dbReference type="AlphaFoldDB" id="A0A6J8E2D1"/>
<organism evidence="2 3">
    <name type="scientific">Mytilus coruscus</name>
    <name type="common">Sea mussel</name>
    <dbReference type="NCBI Taxonomy" id="42192"/>
    <lineage>
        <taxon>Eukaryota</taxon>
        <taxon>Metazoa</taxon>
        <taxon>Spiralia</taxon>
        <taxon>Lophotrochozoa</taxon>
        <taxon>Mollusca</taxon>
        <taxon>Bivalvia</taxon>
        <taxon>Autobranchia</taxon>
        <taxon>Pteriomorphia</taxon>
        <taxon>Mytilida</taxon>
        <taxon>Mytiloidea</taxon>
        <taxon>Mytilidae</taxon>
        <taxon>Mytilinae</taxon>
        <taxon>Mytilus</taxon>
    </lineage>
</organism>
<dbReference type="GO" id="GO:0005230">
    <property type="term" value="F:extracellular ligand-gated monoatomic ion channel activity"/>
    <property type="evidence" value="ECO:0007669"/>
    <property type="project" value="InterPro"/>
</dbReference>
<dbReference type="InterPro" id="IPR006201">
    <property type="entry name" value="Neur_channel"/>
</dbReference>
<protein>
    <recommendedName>
        <fullName evidence="1">Neurotransmitter-gated ion-channel ligand-binding domain-containing protein</fullName>
    </recommendedName>
</protein>
<dbReference type="SUPFAM" id="SSF63712">
    <property type="entry name" value="Nicotinic receptor ligand binding domain-like"/>
    <property type="match status" value="1"/>
</dbReference>
<dbReference type="GO" id="GO:0016020">
    <property type="term" value="C:membrane"/>
    <property type="evidence" value="ECO:0007669"/>
    <property type="project" value="InterPro"/>
</dbReference>
<dbReference type="CDD" id="cd18989">
    <property type="entry name" value="LGIC_ECD_cation"/>
    <property type="match status" value="1"/>
</dbReference>
<dbReference type="OrthoDB" id="6129688at2759"/>
<evidence type="ECO:0000313" key="2">
    <source>
        <dbReference type="EMBL" id="CAC5413645.1"/>
    </source>
</evidence>
<keyword evidence="3" id="KW-1185">Reference proteome</keyword>
<dbReference type="EMBL" id="CACVKT020008172">
    <property type="protein sequence ID" value="CAC5413645.1"/>
    <property type="molecule type" value="Genomic_DNA"/>
</dbReference>
<reference evidence="2 3" key="1">
    <citation type="submission" date="2020-06" db="EMBL/GenBank/DDBJ databases">
        <authorList>
            <person name="Li R."/>
            <person name="Bekaert M."/>
        </authorList>
    </citation>
    <scope>NUCLEOTIDE SEQUENCE [LARGE SCALE GENOMIC DNA]</scope>
    <source>
        <strain evidence="3">wild</strain>
    </source>
</reference>
<dbReference type="GO" id="GO:0004888">
    <property type="term" value="F:transmembrane signaling receptor activity"/>
    <property type="evidence" value="ECO:0007669"/>
    <property type="project" value="InterPro"/>
</dbReference>
<feature type="domain" description="Neurotransmitter-gated ion-channel ligand-binding" evidence="1">
    <location>
        <begin position="2"/>
        <end position="140"/>
    </location>
</feature>
<evidence type="ECO:0000259" key="1">
    <source>
        <dbReference type="Pfam" id="PF02931"/>
    </source>
</evidence>
<dbReference type="PRINTS" id="PR00252">
    <property type="entry name" value="NRIONCHANNEL"/>
</dbReference>
<evidence type="ECO:0000313" key="3">
    <source>
        <dbReference type="Proteomes" id="UP000507470"/>
    </source>
</evidence>
<dbReference type="Pfam" id="PF02931">
    <property type="entry name" value="Neur_chan_LBD"/>
    <property type="match status" value="1"/>
</dbReference>
<proteinExistence type="predicted"/>
<sequence length="150" mass="17234">MKQKALSTSVVFQISWKDELLTWNKTNHNGFDNLIVSLKSVWKPDVIILNSLKEDKVLTNDGDDTNYVTINSDGMIKWCVYVNLKTHCKVSMKFYPFETQVCYIDITKSYLDDQSVTLNIANNSMDLDRIDLNSEWEIFDGSISADFSLS</sequence>
<gene>
    <name evidence="2" type="ORF">MCOR_46514</name>
</gene>
<dbReference type="PANTHER" id="PTHR18945">
    <property type="entry name" value="NEUROTRANSMITTER GATED ION CHANNEL"/>
    <property type="match status" value="1"/>
</dbReference>
<dbReference type="InterPro" id="IPR036734">
    <property type="entry name" value="Neur_chan_lig-bd_sf"/>
</dbReference>